<feature type="chain" id="PRO_5046489594" evidence="13">
    <location>
        <begin position="25"/>
        <end position="1121"/>
    </location>
</feature>
<evidence type="ECO:0000256" key="1">
    <source>
        <dbReference type="ARBA" id="ARBA00004479"/>
    </source>
</evidence>
<comment type="subcellular location">
    <subcellularLocation>
        <location evidence="1">Membrane</location>
        <topology evidence="1">Single-pass type I membrane protein</topology>
    </subcellularLocation>
</comment>
<evidence type="ECO:0000256" key="13">
    <source>
        <dbReference type="SAM" id="SignalP"/>
    </source>
</evidence>
<evidence type="ECO:0000256" key="10">
    <source>
        <dbReference type="ARBA" id="ARBA00023180"/>
    </source>
</evidence>
<protein>
    <submittedName>
        <fullName evidence="16">Leukemia inhibitory factor receptor</fullName>
    </submittedName>
</protein>
<dbReference type="SMART" id="SM00060">
    <property type="entry name" value="FN3"/>
    <property type="match status" value="5"/>
</dbReference>
<feature type="domain" description="Fibronectin type-III" evidence="14">
    <location>
        <begin position="532"/>
        <end position="629"/>
    </location>
</feature>
<dbReference type="PANTHER" id="PTHR23037">
    <property type="entry name" value="CYTOKINE RECEPTOR"/>
    <property type="match status" value="1"/>
</dbReference>
<evidence type="ECO:0000256" key="4">
    <source>
        <dbReference type="ARBA" id="ARBA00022729"/>
    </source>
</evidence>
<organism evidence="15 16">
    <name type="scientific">Gekko japonicus</name>
    <name type="common">Schlegel's Japanese gecko</name>
    <dbReference type="NCBI Taxonomy" id="146911"/>
    <lineage>
        <taxon>Eukaryota</taxon>
        <taxon>Metazoa</taxon>
        <taxon>Chordata</taxon>
        <taxon>Craniata</taxon>
        <taxon>Vertebrata</taxon>
        <taxon>Euteleostomi</taxon>
        <taxon>Lepidosauria</taxon>
        <taxon>Squamata</taxon>
        <taxon>Bifurcata</taxon>
        <taxon>Gekkota</taxon>
        <taxon>Gekkonidae</taxon>
        <taxon>Gekkoninae</taxon>
        <taxon>Gekko</taxon>
    </lineage>
</organism>
<dbReference type="InterPro" id="IPR040901">
    <property type="entry name" value="LIFR_N"/>
</dbReference>
<dbReference type="Proteomes" id="UP000694871">
    <property type="component" value="Unplaced"/>
</dbReference>
<evidence type="ECO:0000259" key="14">
    <source>
        <dbReference type="PROSITE" id="PS50853"/>
    </source>
</evidence>
<keyword evidence="9 16" id="KW-0675">Receptor</keyword>
<proteinExistence type="inferred from homology"/>
<dbReference type="Pfam" id="PF18207">
    <property type="entry name" value="LIFR_N"/>
    <property type="match status" value="1"/>
</dbReference>
<feature type="transmembrane region" description="Helical" evidence="12">
    <location>
        <begin position="853"/>
        <end position="878"/>
    </location>
</feature>
<keyword evidence="8" id="KW-1015">Disulfide bond</keyword>
<feature type="compositionally biased region" description="Polar residues" evidence="11">
    <location>
        <begin position="611"/>
        <end position="631"/>
    </location>
</feature>
<evidence type="ECO:0000256" key="7">
    <source>
        <dbReference type="ARBA" id="ARBA00023136"/>
    </source>
</evidence>
<keyword evidence="15" id="KW-1185">Reference proteome</keyword>
<evidence type="ECO:0000256" key="12">
    <source>
        <dbReference type="SAM" id="Phobius"/>
    </source>
</evidence>
<keyword evidence="4 13" id="KW-0732">Signal</keyword>
<dbReference type="Pfam" id="PF17971">
    <property type="entry name" value="LIFR_D2"/>
    <property type="match status" value="1"/>
</dbReference>
<evidence type="ECO:0000256" key="9">
    <source>
        <dbReference type="ARBA" id="ARBA00023170"/>
    </source>
</evidence>
<dbReference type="CDD" id="cd00063">
    <property type="entry name" value="FN3"/>
    <property type="match status" value="3"/>
</dbReference>
<dbReference type="Pfam" id="PF25552">
    <property type="entry name" value="LIFR_D4"/>
    <property type="match status" value="1"/>
</dbReference>
<feature type="signal peptide" evidence="13">
    <location>
        <begin position="1"/>
        <end position="24"/>
    </location>
</feature>
<reference evidence="16" key="1">
    <citation type="submission" date="2025-08" db="UniProtKB">
        <authorList>
            <consortium name="RefSeq"/>
        </authorList>
    </citation>
    <scope>IDENTIFICATION</scope>
</reference>
<evidence type="ECO:0000256" key="2">
    <source>
        <dbReference type="ARBA" id="ARBA00008921"/>
    </source>
</evidence>
<dbReference type="Gene3D" id="2.60.40.10">
    <property type="entry name" value="Immunoglobulins"/>
    <property type="match status" value="8"/>
</dbReference>
<keyword evidence="6 12" id="KW-1133">Transmembrane helix</keyword>
<dbReference type="Pfam" id="PF21177">
    <property type="entry name" value="LIF-R_Ig-like"/>
    <property type="match status" value="1"/>
</dbReference>
<evidence type="ECO:0000256" key="11">
    <source>
        <dbReference type="SAM" id="MobiDB-lite"/>
    </source>
</evidence>
<evidence type="ECO:0000313" key="15">
    <source>
        <dbReference type="Proteomes" id="UP000694871"/>
    </source>
</evidence>
<dbReference type="InterPro" id="IPR040817">
    <property type="entry name" value="LIFR_D2"/>
</dbReference>
<feature type="region of interest" description="Disordered" evidence="11">
    <location>
        <begin position="1056"/>
        <end position="1081"/>
    </location>
</feature>
<evidence type="ECO:0000256" key="3">
    <source>
        <dbReference type="ARBA" id="ARBA00022692"/>
    </source>
</evidence>
<comment type="similarity">
    <text evidence="2">Belongs to the type I cytokine receptor family. Type 2 subfamily.</text>
</comment>
<evidence type="ECO:0000256" key="5">
    <source>
        <dbReference type="ARBA" id="ARBA00022737"/>
    </source>
</evidence>
<dbReference type="SUPFAM" id="SSF49265">
    <property type="entry name" value="Fibronectin type III"/>
    <property type="match status" value="4"/>
</dbReference>
<dbReference type="InterPro" id="IPR036116">
    <property type="entry name" value="FN3_sf"/>
</dbReference>
<dbReference type="InterPro" id="IPR013783">
    <property type="entry name" value="Ig-like_fold"/>
</dbReference>
<feature type="domain" description="Fibronectin type-III" evidence="14">
    <location>
        <begin position="431"/>
        <end position="530"/>
    </location>
</feature>
<accession>A0ABM1KPK3</accession>
<dbReference type="RefSeq" id="XP_015275640.1">
    <property type="nucleotide sequence ID" value="XM_015420154.1"/>
</dbReference>
<keyword evidence="3 12" id="KW-0812">Transmembrane</keyword>
<feature type="region of interest" description="Disordered" evidence="11">
    <location>
        <begin position="611"/>
        <end position="639"/>
    </location>
</feature>
<name>A0ABM1KPK3_GEKJA</name>
<feature type="domain" description="Fibronectin type-III" evidence="14">
    <location>
        <begin position="332"/>
        <end position="430"/>
    </location>
</feature>
<keyword evidence="7 12" id="KW-0472">Membrane</keyword>
<dbReference type="InterPro" id="IPR048497">
    <property type="entry name" value="LIF-R-like_Ig-like"/>
</dbReference>
<dbReference type="InterPro" id="IPR003961">
    <property type="entry name" value="FN3_dom"/>
</dbReference>
<evidence type="ECO:0000313" key="16">
    <source>
        <dbReference type="RefSeq" id="XP_015275640.1"/>
    </source>
</evidence>
<dbReference type="PROSITE" id="PS01353">
    <property type="entry name" value="HEMATOPO_REC_L_F2"/>
    <property type="match status" value="1"/>
</dbReference>
<evidence type="ECO:0000256" key="8">
    <source>
        <dbReference type="ARBA" id="ARBA00023157"/>
    </source>
</evidence>
<dbReference type="GeneID" id="107117955"/>
<gene>
    <name evidence="16" type="primary">LIFR</name>
</gene>
<dbReference type="PANTHER" id="PTHR23037:SF28">
    <property type="entry name" value="ERYTHROPOIETIN RECEPTOR"/>
    <property type="match status" value="1"/>
</dbReference>
<keyword evidence="10" id="KW-0325">Glycoprotein</keyword>
<feature type="compositionally biased region" description="Polar residues" evidence="11">
    <location>
        <begin position="1057"/>
        <end position="1081"/>
    </location>
</feature>
<evidence type="ECO:0000256" key="6">
    <source>
        <dbReference type="ARBA" id="ARBA00022989"/>
    </source>
</evidence>
<dbReference type="PROSITE" id="PS50853">
    <property type="entry name" value="FN3"/>
    <property type="match status" value="3"/>
</dbReference>
<sequence length="1121" mass="125057">MWRSPSLCCLLAAAHLYFLSSVHSQETDSSHEPQKLSCVTHDLKNVTCSWTAMSLGLSYIFCYSDRSSSSSSLKCVETQDNRAQMPLLSFGSTFIEIKAFNSSADLVSTNTFQLRDENIPYVPLTPHIRNLTANVSTRTLNLAWNDGSSTVPFPVDATWEIQILYKDPMETVALETYHSKLTSKKDNILHWSWTSAIPLECTSHYVQIRSFHHLEDFPGTTLWSEWSPLAKIPGQDTGKMDEIKVFPKEEVLQVGSNLTFCCVWKTGQRVVEFQYGSSPPAQSPPIRLSNWSSMIHVPNVNKSIVAGTNAWCITDPYGFDGGLAFVGYPPDIPQNLNCETSNFKEITCEWKGGRQTNLYGTERRTNYILFESTSGKNVIYNGKENPEYYRCNFPVLDRQRIYNFTVRGSNPLGQSESSILIDINYRVCPQTPTALTVINSSATHIILSWHLSGNLTAIMLRCLVQINSSEAVEGLNVQLNGTENSDYSVSMEKFRPYTKYAFQVRCSAAEPFFWKWSKWSESIHHTTLEAPPARGPDVWRDRSPDGKTVNIFWKPLPVSETNGLIQNYEVCWFEPDKGSMHNATVPAYHNSTTVNIEGKDYVFQVMAKNKAGSSPPSQIKSAEVSTGSPTTEEGFATGDGVSIDWLRDPEVTCGYTVRWCHPTGPEHCVVDWETFPSNVTHAVIKSALFQPGQRYNFSVLACKENGYQLMKYVNGYSKELSPRIKPSVRVEHTTSDSILITWEILPVSDRGGFLKGYLLQFAKGEEGKIQSKGFETELFNISDPKQTKLRISNLQGKTSYHLKLFNISDPKQTKLRISNLQGKTSYHLNLSAYTAGGVGPGRNLYVTTKENSVGLIIAIIIPVAIVVVLALVTTILCYRKREWIKETFYPDIPNPMNCKALEFQKGPCEGKANPKTLEMNPCTPNNIEVVETQSPCLKVEDTAMTSPVADELPEDGFDSETESHIVVSYCPPIIEEEISNPPGDESTGSSQVVYIDIQTMYPPQVKLKEGPGVDCAAAAGYKPQMQLPVNSVIKMEETPSAEGYMDKAAGYRPQVNPPTWNTGCPDSPGSTESNNENASFGSPCSINSRQFLIPPKEDEDSPKVINTGWSFTNFFHNKPND</sequence>
<keyword evidence="5" id="KW-0677">Repeat</keyword>
<dbReference type="InterPro" id="IPR003529">
    <property type="entry name" value="Hematopoietin_rcpt_Gp130_CS"/>
</dbReference>